<dbReference type="SUPFAM" id="SSF51735">
    <property type="entry name" value="NAD(P)-binding Rossmann-fold domains"/>
    <property type="match status" value="1"/>
</dbReference>
<feature type="domain" description="6-phosphogluconate dehydrogenase C-terminal" evidence="4">
    <location>
        <begin position="169"/>
        <end position="296"/>
    </location>
</feature>
<dbReference type="NCBIfam" id="NF007161">
    <property type="entry name" value="PRK09599.1"/>
    <property type="match status" value="1"/>
</dbReference>
<comment type="similarity">
    <text evidence="1">Belongs to the 6-phosphogluconate dehydrogenase family.</text>
</comment>
<dbReference type="GO" id="GO:0019521">
    <property type="term" value="P:D-gluconate metabolic process"/>
    <property type="evidence" value="ECO:0007669"/>
    <property type="project" value="UniProtKB-KW"/>
</dbReference>
<dbReference type="SMART" id="SM01350">
    <property type="entry name" value="6PGD"/>
    <property type="match status" value="1"/>
</dbReference>
<gene>
    <name evidence="5" type="ORF">BCB44BAC_01872</name>
</gene>
<proteinExistence type="inferred from homology"/>
<evidence type="ECO:0000256" key="3">
    <source>
        <dbReference type="ARBA" id="ARBA00023064"/>
    </source>
</evidence>
<dbReference type="InterPro" id="IPR004849">
    <property type="entry name" value="6DGDH_YqeC"/>
</dbReference>
<keyword evidence="3" id="KW-0311">Gluconate utilization</keyword>
<name>A0AAX2CG45_9BACI</name>
<evidence type="ECO:0000313" key="5">
    <source>
        <dbReference type="EMBL" id="SCL91395.1"/>
    </source>
</evidence>
<dbReference type="InterPro" id="IPR006183">
    <property type="entry name" value="Pgluconate_DH"/>
</dbReference>
<comment type="caution">
    <text evidence="5">The sequence shown here is derived from an EMBL/GenBank/DDBJ whole genome shotgun (WGS) entry which is preliminary data.</text>
</comment>
<dbReference type="InterPro" id="IPR008927">
    <property type="entry name" value="6-PGluconate_DH-like_C_sf"/>
</dbReference>
<evidence type="ECO:0000259" key="4">
    <source>
        <dbReference type="SMART" id="SM01350"/>
    </source>
</evidence>
<dbReference type="InterPro" id="IPR006114">
    <property type="entry name" value="6PGDH_C"/>
</dbReference>
<reference evidence="5 6" key="1">
    <citation type="submission" date="2016-08" db="EMBL/GenBank/DDBJ databases">
        <authorList>
            <person name="Loux V."/>
            <person name="Rue O."/>
        </authorList>
    </citation>
    <scope>NUCLEOTIDE SEQUENCE [LARGE SCALE GENOMIC DNA]</scope>
    <source>
        <strain evidence="5 6">AFSSA_08CEB44bac</strain>
    </source>
</reference>
<evidence type="ECO:0000256" key="2">
    <source>
        <dbReference type="ARBA" id="ARBA00023002"/>
    </source>
</evidence>
<sequence length="300" mass="33013">MNMKLGLIGLGKMGFPLAEHLHEDGHDVVVYDVNQELVEKAGQLGIAARPTLKKLVETLESPRIIWVMVPAGEIVDSVLHELYPLLDKGDIVIEGGNSFYKDTLRRAEEADRLGLHYVDIGTSGGVEGARYGACLMVGGKKEIFDQLELLFKDLAVENGYSYVGRVGSGHFLKMVHNGIEYGMMQAIAEGFEVLEKSDFDYNYEEVAKVWANGSVIRGWLMDLTEKAFADDPKLAGIKGVMNSSGEGKWTVETALELQAAAPVIAMSLFMRYRSQEDDTFHGKVVSALRNQFGGHAVVKK</sequence>
<dbReference type="GO" id="GO:0004616">
    <property type="term" value="F:phosphogluconate dehydrogenase (decarboxylating) activity"/>
    <property type="evidence" value="ECO:0007669"/>
    <property type="project" value="UniProtKB-EC"/>
</dbReference>
<evidence type="ECO:0000313" key="6">
    <source>
        <dbReference type="Proteomes" id="UP000242164"/>
    </source>
</evidence>
<dbReference type="Pfam" id="PF03446">
    <property type="entry name" value="NAD_binding_2"/>
    <property type="match status" value="1"/>
</dbReference>
<keyword evidence="2 5" id="KW-0560">Oxidoreductase</keyword>
<dbReference type="AlphaFoldDB" id="A0AAX2CG45"/>
<dbReference type="Gene3D" id="3.40.50.720">
    <property type="entry name" value="NAD(P)-binding Rossmann-like Domain"/>
    <property type="match status" value="1"/>
</dbReference>
<protein>
    <submittedName>
        <fullName evidence="5">6-phosphogluconate dehydrogenase (Decarboxylating)</fullName>
        <ecNumber evidence="5">1.1.1.44</ecNumber>
    </submittedName>
</protein>
<dbReference type="EC" id="1.1.1.44" evidence="5"/>
<accession>A0AAX2CG45</accession>
<dbReference type="PANTHER" id="PTHR11811">
    <property type="entry name" value="6-PHOSPHOGLUCONATE DEHYDROGENASE"/>
    <property type="match status" value="1"/>
</dbReference>
<dbReference type="InterPro" id="IPR036291">
    <property type="entry name" value="NAD(P)-bd_dom_sf"/>
</dbReference>
<dbReference type="Pfam" id="PF00393">
    <property type="entry name" value="6PGD"/>
    <property type="match status" value="1"/>
</dbReference>
<dbReference type="GO" id="GO:0050661">
    <property type="term" value="F:NADP binding"/>
    <property type="evidence" value="ECO:0007669"/>
    <property type="project" value="InterPro"/>
</dbReference>
<dbReference type="InterPro" id="IPR006115">
    <property type="entry name" value="6PGDH_NADP-bd"/>
</dbReference>
<dbReference type="PRINTS" id="PR00076">
    <property type="entry name" value="6PGDHDRGNASE"/>
</dbReference>
<dbReference type="NCBIfam" id="TIGR00872">
    <property type="entry name" value="gnd_rel"/>
    <property type="match status" value="1"/>
</dbReference>
<dbReference type="Proteomes" id="UP000242164">
    <property type="component" value="Unassembled WGS sequence"/>
</dbReference>
<dbReference type="Gene3D" id="1.10.1040.10">
    <property type="entry name" value="N-(1-d-carboxylethyl)-l-norvaline Dehydrogenase, domain 2"/>
    <property type="match status" value="1"/>
</dbReference>
<dbReference type="GO" id="GO:0006098">
    <property type="term" value="P:pentose-phosphate shunt"/>
    <property type="evidence" value="ECO:0007669"/>
    <property type="project" value="InterPro"/>
</dbReference>
<dbReference type="EMBL" id="FMIK01000024">
    <property type="protein sequence ID" value="SCL91395.1"/>
    <property type="molecule type" value="Genomic_DNA"/>
</dbReference>
<organism evidence="5 6">
    <name type="scientific">Bacillus cytotoxicus</name>
    <dbReference type="NCBI Taxonomy" id="580165"/>
    <lineage>
        <taxon>Bacteria</taxon>
        <taxon>Bacillati</taxon>
        <taxon>Bacillota</taxon>
        <taxon>Bacilli</taxon>
        <taxon>Bacillales</taxon>
        <taxon>Bacillaceae</taxon>
        <taxon>Bacillus</taxon>
        <taxon>Bacillus cereus group</taxon>
    </lineage>
</organism>
<evidence type="ECO:0000256" key="1">
    <source>
        <dbReference type="ARBA" id="ARBA00008419"/>
    </source>
</evidence>
<dbReference type="SUPFAM" id="SSF48179">
    <property type="entry name" value="6-phosphogluconate dehydrogenase C-terminal domain-like"/>
    <property type="match status" value="1"/>
</dbReference>
<dbReference type="InterPro" id="IPR013328">
    <property type="entry name" value="6PGD_dom2"/>
</dbReference>